<sequence>MNSTKDTYITLSTFLAFVIAFYFLGFWLIFRMGQATPLMLSVGAATVLTCLVRKKSLSELGWKWGSWKVQWKSYLIPFAIASVAYLLIWSLGGGDLYNSEFLADKKQSYNLSEWNDLSIFLFHLFLVACISFIMSIPSILGEEIGWRGLLVSELSKITSFTGVVLVSGILWSAFHWPLIFLGLYGNGDTSIYYQLFFFTLFIISSGTIMAYIRLKTDSVWTAVMYHGASNIFIQKVFTPITITNENSSYYIDEFGAVLALVATVVAFAYWRKGVKEFSSLAQKT</sequence>
<feature type="transmembrane region" description="Helical" evidence="1">
    <location>
        <begin position="35"/>
        <end position="53"/>
    </location>
</feature>
<evidence type="ECO:0000259" key="2">
    <source>
        <dbReference type="Pfam" id="PF02517"/>
    </source>
</evidence>
<organism evidence="3 4">
    <name type="scientific">Pseudoalteromonas caenipelagi</name>
    <dbReference type="NCBI Taxonomy" id="2726988"/>
    <lineage>
        <taxon>Bacteria</taxon>
        <taxon>Pseudomonadati</taxon>
        <taxon>Pseudomonadota</taxon>
        <taxon>Gammaproteobacteria</taxon>
        <taxon>Alteromonadales</taxon>
        <taxon>Pseudoalteromonadaceae</taxon>
        <taxon>Pseudoalteromonas</taxon>
    </lineage>
</organism>
<evidence type="ECO:0000313" key="4">
    <source>
        <dbReference type="Proteomes" id="UP000586305"/>
    </source>
</evidence>
<comment type="caution">
    <text evidence="3">The sequence shown here is derived from an EMBL/GenBank/DDBJ whole genome shotgun (WGS) entry which is preliminary data.</text>
</comment>
<dbReference type="GO" id="GO:0006508">
    <property type="term" value="P:proteolysis"/>
    <property type="evidence" value="ECO:0007669"/>
    <property type="project" value="UniProtKB-KW"/>
</dbReference>
<dbReference type="PANTHER" id="PTHR35797">
    <property type="entry name" value="PROTEASE-RELATED"/>
    <property type="match status" value="1"/>
</dbReference>
<accession>A0A849VMR9</accession>
<dbReference type="AlphaFoldDB" id="A0A849VMR9"/>
<keyword evidence="3" id="KW-0378">Hydrolase</keyword>
<keyword evidence="3" id="KW-0482">Metalloprotease</keyword>
<keyword evidence="1" id="KW-0472">Membrane</keyword>
<gene>
    <name evidence="3" type="ORF">HG263_20340</name>
</gene>
<dbReference type="Pfam" id="PF02517">
    <property type="entry name" value="Rce1-like"/>
    <property type="match status" value="1"/>
</dbReference>
<dbReference type="Proteomes" id="UP000586305">
    <property type="component" value="Unassembled WGS sequence"/>
</dbReference>
<name>A0A849VMR9_9GAMM</name>
<feature type="transmembrane region" description="Helical" evidence="1">
    <location>
        <begin position="249"/>
        <end position="270"/>
    </location>
</feature>
<dbReference type="PANTHER" id="PTHR35797:SF1">
    <property type="entry name" value="PROTEASE"/>
    <property type="match status" value="1"/>
</dbReference>
<keyword evidence="3" id="KW-0645">Protease</keyword>
<feature type="domain" description="CAAX prenyl protease 2/Lysostaphin resistance protein A-like" evidence="2">
    <location>
        <begin position="130"/>
        <end position="232"/>
    </location>
</feature>
<evidence type="ECO:0000313" key="3">
    <source>
        <dbReference type="EMBL" id="NOU52857.1"/>
    </source>
</evidence>
<evidence type="ECO:0000256" key="1">
    <source>
        <dbReference type="SAM" id="Phobius"/>
    </source>
</evidence>
<feature type="transmembrane region" description="Helical" evidence="1">
    <location>
        <begin position="117"/>
        <end position="140"/>
    </location>
</feature>
<feature type="transmembrane region" description="Helical" evidence="1">
    <location>
        <begin position="160"/>
        <end position="185"/>
    </location>
</feature>
<keyword evidence="4" id="KW-1185">Reference proteome</keyword>
<dbReference type="EMBL" id="JABBPG010000012">
    <property type="protein sequence ID" value="NOU52857.1"/>
    <property type="molecule type" value="Genomic_DNA"/>
</dbReference>
<proteinExistence type="predicted"/>
<feature type="transmembrane region" description="Helical" evidence="1">
    <location>
        <begin position="74"/>
        <end position="97"/>
    </location>
</feature>
<keyword evidence="1" id="KW-1133">Transmembrane helix</keyword>
<dbReference type="GO" id="GO:0080120">
    <property type="term" value="P:CAAX-box protein maturation"/>
    <property type="evidence" value="ECO:0007669"/>
    <property type="project" value="UniProtKB-ARBA"/>
</dbReference>
<feature type="transmembrane region" description="Helical" evidence="1">
    <location>
        <begin position="219"/>
        <end position="237"/>
    </location>
</feature>
<dbReference type="GO" id="GO:0008237">
    <property type="term" value="F:metallopeptidase activity"/>
    <property type="evidence" value="ECO:0007669"/>
    <property type="project" value="UniProtKB-KW"/>
</dbReference>
<dbReference type="InterPro" id="IPR042150">
    <property type="entry name" value="MmRce1-like"/>
</dbReference>
<dbReference type="GO" id="GO:0004175">
    <property type="term" value="F:endopeptidase activity"/>
    <property type="evidence" value="ECO:0007669"/>
    <property type="project" value="UniProtKB-ARBA"/>
</dbReference>
<reference evidence="3 4" key="1">
    <citation type="submission" date="2020-04" db="EMBL/GenBank/DDBJ databases">
        <title>Pseudoalteromonas caenipelagi sp. nov., isolated from a tidal flat.</title>
        <authorList>
            <person name="Park S."/>
            <person name="Yoon J.-H."/>
        </authorList>
    </citation>
    <scope>NUCLEOTIDE SEQUENCE [LARGE SCALE GENOMIC DNA]</scope>
    <source>
        <strain evidence="3 4">JBTF-M23</strain>
    </source>
</reference>
<feature type="transmembrane region" description="Helical" evidence="1">
    <location>
        <begin position="7"/>
        <end position="29"/>
    </location>
</feature>
<dbReference type="RefSeq" id="WP_171627904.1">
    <property type="nucleotide sequence ID" value="NZ_JABBPG010000012.1"/>
</dbReference>
<feature type="transmembrane region" description="Helical" evidence="1">
    <location>
        <begin position="191"/>
        <end position="212"/>
    </location>
</feature>
<keyword evidence="1" id="KW-0812">Transmembrane</keyword>
<protein>
    <submittedName>
        <fullName evidence="3">CPBP family intramembrane metalloprotease</fullName>
    </submittedName>
</protein>
<dbReference type="InterPro" id="IPR003675">
    <property type="entry name" value="Rce1/LyrA-like_dom"/>
</dbReference>